<evidence type="ECO:0000256" key="1">
    <source>
        <dbReference type="ARBA" id="ARBA00022801"/>
    </source>
</evidence>
<keyword evidence="4" id="KW-1185">Reference proteome</keyword>
<dbReference type="Gene3D" id="3.40.50.850">
    <property type="entry name" value="Isochorismatase-like"/>
    <property type="match status" value="1"/>
</dbReference>
<organism evidence="3 4">
    <name type="scientific">Maridesulfovibrio ferrireducens</name>
    <dbReference type="NCBI Taxonomy" id="246191"/>
    <lineage>
        <taxon>Bacteria</taxon>
        <taxon>Pseudomonadati</taxon>
        <taxon>Thermodesulfobacteriota</taxon>
        <taxon>Desulfovibrionia</taxon>
        <taxon>Desulfovibrionales</taxon>
        <taxon>Desulfovibrionaceae</taxon>
        <taxon>Maridesulfovibrio</taxon>
    </lineage>
</organism>
<sequence length="176" mass="20000">MTALLVIDMQRGVFEGNKKRFDSANIIERINLLIDYARVKNIPVFFIRHNTPTEEDLKYGSDGWQVLPAMHKKDSDIAVEKTCCDSFCKTDLEEQLNKLGVKKLIVAGCCTDFCVDTTVREAASRGFEVTVVSDAHTTAEKPYLEAKIIIEHHNYVWSEMETLHPINVRPTAEIIK</sequence>
<dbReference type="OrthoDB" id="9791276at2"/>
<keyword evidence="1" id="KW-0378">Hydrolase</keyword>
<protein>
    <submittedName>
        <fullName evidence="3">Nicotinamidase-related amidase</fullName>
    </submittedName>
</protein>
<dbReference type="InterPro" id="IPR000868">
    <property type="entry name" value="Isochorismatase-like_dom"/>
</dbReference>
<gene>
    <name evidence="3" type="ORF">SAMN05660337_2916</name>
</gene>
<accession>A0A1G9JSX6</accession>
<dbReference type="InterPro" id="IPR036380">
    <property type="entry name" value="Isochorismatase-like_sf"/>
</dbReference>
<dbReference type="SUPFAM" id="SSF52499">
    <property type="entry name" value="Isochorismatase-like hydrolases"/>
    <property type="match status" value="1"/>
</dbReference>
<evidence type="ECO:0000313" key="4">
    <source>
        <dbReference type="Proteomes" id="UP000199053"/>
    </source>
</evidence>
<dbReference type="Pfam" id="PF00857">
    <property type="entry name" value="Isochorismatase"/>
    <property type="match status" value="1"/>
</dbReference>
<dbReference type="PANTHER" id="PTHR43540:SF14">
    <property type="entry name" value="ISOCHORISMATASE"/>
    <property type="match status" value="1"/>
</dbReference>
<proteinExistence type="predicted"/>
<name>A0A1G9JSX6_9BACT</name>
<dbReference type="GO" id="GO:0016787">
    <property type="term" value="F:hydrolase activity"/>
    <property type="evidence" value="ECO:0007669"/>
    <property type="project" value="UniProtKB-KW"/>
</dbReference>
<reference evidence="4" key="1">
    <citation type="submission" date="2016-10" db="EMBL/GenBank/DDBJ databases">
        <authorList>
            <person name="Varghese N."/>
            <person name="Submissions S."/>
        </authorList>
    </citation>
    <scope>NUCLEOTIDE SEQUENCE [LARGE SCALE GENOMIC DNA]</scope>
    <source>
        <strain evidence="4">DSM 16995</strain>
    </source>
</reference>
<dbReference type="RefSeq" id="WP_092162374.1">
    <property type="nucleotide sequence ID" value="NZ_FNGA01000004.1"/>
</dbReference>
<dbReference type="Proteomes" id="UP000199053">
    <property type="component" value="Unassembled WGS sequence"/>
</dbReference>
<dbReference type="STRING" id="246191.SAMN05660337_2916"/>
<evidence type="ECO:0000259" key="2">
    <source>
        <dbReference type="Pfam" id="PF00857"/>
    </source>
</evidence>
<dbReference type="CDD" id="cd01014">
    <property type="entry name" value="nicotinamidase_related"/>
    <property type="match status" value="1"/>
</dbReference>
<dbReference type="AlphaFoldDB" id="A0A1G9JSX6"/>
<evidence type="ECO:0000313" key="3">
    <source>
        <dbReference type="EMBL" id="SDL39963.1"/>
    </source>
</evidence>
<dbReference type="EMBL" id="FNGA01000004">
    <property type="protein sequence ID" value="SDL39963.1"/>
    <property type="molecule type" value="Genomic_DNA"/>
</dbReference>
<dbReference type="PANTHER" id="PTHR43540">
    <property type="entry name" value="PEROXYUREIDOACRYLATE/UREIDOACRYLATE AMIDOHYDROLASE-RELATED"/>
    <property type="match status" value="1"/>
</dbReference>
<feature type="domain" description="Isochorismatase-like" evidence="2">
    <location>
        <begin position="2"/>
        <end position="142"/>
    </location>
</feature>
<dbReference type="InterPro" id="IPR050272">
    <property type="entry name" value="Isochorismatase-like_hydrls"/>
</dbReference>